<evidence type="ECO:0000256" key="1">
    <source>
        <dbReference type="SAM" id="Coils"/>
    </source>
</evidence>
<accession>A0ABW9KFG2</accession>
<feature type="transmembrane region" description="Helical" evidence="2">
    <location>
        <begin position="12"/>
        <end position="31"/>
    </location>
</feature>
<evidence type="ECO:0008006" key="5">
    <source>
        <dbReference type="Google" id="ProtNLM"/>
    </source>
</evidence>
<evidence type="ECO:0000313" key="4">
    <source>
        <dbReference type="Proteomes" id="UP001634413"/>
    </source>
</evidence>
<name>A0ABW9KFG2_9FIRM</name>
<dbReference type="EMBL" id="JBDLBQ010000007">
    <property type="protein sequence ID" value="MFN2102850.1"/>
    <property type="molecule type" value="Genomic_DNA"/>
</dbReference>
<dbReference type="RefSeq" id="WP_412701995.1">
    <property type="nucleotide sequence ID" value="NZ_JBDLBQ010000007.1"/>
</dbReference>
<keyword evidence="1" id="KW-0175">Coiled coil</keyword>
<feature type="transmembrane region" description="Helical" evidence="2">
    <location>
        <begin position="202"/>
        <end position="223"/>
    </location>
</feature>
<feature type="coiled-coil region" evidence="1">
    <location>
        <begin position="167"/>
        <end position="194"/>
    </location>
</feature>
<protein>
    <recommendedName>
        <fullName evidence="5">Chemotaxis methyl-accepting receptor HlyB-like 4HB MCP domain-containing protein</fullName>
    </recommendedName>
</protein>
<dbReference type="Proteomes" id="UP001634413">
    <property type="component" value="Unassembled WGS sequence"/>
</dbReference>
<keyword evidence="2" id="KW-0472">Membrane</keyword>
<keyword evidence="2" id="KW-0812">Transmembrane</keyword>
<organism evidence="3 4">
    <name type="scientific">Finegoldia dalianensis</name>
    <dbReference type="NCBI Taxonomy" id="3145239"/>
    <lineage>
        <taxon>Bacteria</taxon>
        <taxon>Bacillati</taxon>
        <taxon>Bacillota</taxon>
        <taxon>Tissierellia</taxon>
        <taxon>Tissierellales</taxon>
        <taxon>Peptoniphilaceae</taxon>
        <taxon>Finegoldia</taxon>
    </lineage>
</organism>
<evidence type="ECO:0000256" key="2">
    <source>
        <dbReference type="SAM" id="Phobius"/>
    </source>
</evidence>
<sequence length="228" mass="26476">MINIKYDLNKLVTKVIIGSLIIFTITCLIRVNNPIYRYYFPGIQFYENVVINDLKTFQQRERTKELKSKIEESKRTYTNKLKELEILDDNNTLDTTNVYAYKKFVYESGFINETIKNMSTEDLLKYYGEMNNQDKVFAVITAISRGEKDKISEDKIEFANSIISKEISKSKSVIKDSENEIKQMEQSILDYQIKPKMGSVKIFGFISSLSLIVLTIGLIFLVIDDSIF</sequence>
<keyword evidence="4" id="KW-1185">Reference proteome</keyword>
<evidence type="ECO:0000313" key="3">
    <source>
        <dbReference type="EMBL" id="MFN2102850.1"/>
    </source>
</evidence>
<keyword evidence="2" id="KW-1133">Transmembrane helix</keyword>
<reference evidence="3 4" key="1">
    <citation type="journal article" date="2024" name="Anaerobe">
        <title>The identification of Finegoldia dalianensis sp. nov., isolated from the pus of a patient with skin abscess and genomic analysis of the strains belonging to Finegoldia genus.</title>
        <authorList>
            <person name="Li Y."/>
            <person name="Wang Y."/>
            <person name="Xiao D."/>
            <person name="Wang J."/>
            <person name="Jin D."/>
        </authorList>
    </citation>
    <scope>NUCLEOTIDE SEQUENCE [LARGE SCALE GENOMIC DNA]</scope>
    <source>
        <strain evidence="3 4">LY240594</strain>
    </source>
</reference>
<proteinExistence type="predicted"/>
<comment type="caution">
    <text evidence="3">The sequence shown here is derived from an EMBL/GenBank/DDBJ whole genome shotgun (WGS) entry which is preliminary data.</text>
</comment>
<gene>
    <name evidence="3" type="ORF">ABDJ34_08045</name>
</gene>